<dbReference type="FunFam" id="3.20.20.10:FF:000002">
    <property type="entry name" value="Alanine racemase"/>
    <property type="match status" value="1"/>
</dbReference>
<dbReference type="InterPro" id="IPR000821">
    <property type="entry name" value="Ala_racemase"/>
</dbReference>
<feature type="binding site" evidence="5 7">
    <location>
        <position position="740"/>
    </location>
    <ligand>
        <name>substrate</name>
    </ligand>
</feature>
<dbReference type="InterPro" id="IPR036565">
    <property type="entry name" value="Mur-like_cat_sf"/>
</dbReference>
<dbReference type="STRING" id="880526.GCA_000427365_00340"/>
<dbReference type="HAMAP" id="MF_01201">
    <property type="entry name" value="Ala_racemase"/>
    <property type="match status" value="1"/>
</dbReference>
<dbReference type="InterPro" id="IPR035911">
    <property type="entry name" value="MurE/MurF_N"/>
</dbReference>
<dbReference type="RefSeq" id="WP_027290227.1">
    <property type="nucleotide sequence ID" value="NZ_UGVL01000001.1"/>
</dbReference>
<dbReference type="SUPFAM" id="SSF53244">
    <property type="entry name" value="MurD-like peptide ligases, peptide-binding domain"/>
    <property type="match status" value="1"/>
</dbReference>
<accession>A0A379MQU7</accession>
<dbReference type="SUPFAM" id="SSF53623">
    <property type="entry name" value="MurD-like peptide ligases, catalytic domain"/>
    <property type="match status" value="1"/>
</dbReference>
<dbReference type="NCBIfam" id="TIGR00492">
    <property type="entry name" value="alr"/>
    <property type="match status" value="1"/>
</dbReference>
<dbReference type="GO" id="GO:0005829">
    <property type="term" value="C:cytosol"/>
    <property type="evidence" value="ECO:0007669"/>
    <property type="project" value="TreeGrafter"/>
</dbReference>
<dbReference type="Gene3D" id="3.40.1190.10">
    <property type="entry name" value="Mur-like, catalytic domain"/>
    <property type="match status" value="1"/>
</dbReference>
<dbReference type="PANTHER" id="PTHR30511">
    <property type="entry name" value="ALANINE RACEMASE"/>
    <property type="match status" value="1"/>
</dbReference>
<comment type="pathway">
    <text evidence="5">Amino-acid biosynthesis; D-alanine biosynthesis; D-alanine from L-alanine: step 1/1.</text>
</comment>
<dbReference type="Gene3D" id="3.90.190.20">
    <property type="entry name" value="Mur ligase, C-terminal domain"/>
    <property type="match status" value="1"/>
</dbReference>
<dbReference type="SUPFAM" id="SSF51419">
    <property type="entry name" value="PLP-binding barrel"/>
    <property type="match status" value="1"/>
</dbReference>
<feature type="binding site" evidence="5 7">
    <location>
        <position position="567"/>
    </location>
    <ligand>
        <name>substrate</name>
    </ligand>
</feature>
<evidence type="ECO:0000256" key="3">
    <source>
        <dbReference type="ARBA" id="ARBA00022898"/>
    </source>
</evidence>
<evidence type="ECO:0000256" key="4">
    <source>
        <dbReference type="ARBA" id="ARBA00023235"/>
    </source>
</evidence>
<dbReference type="SUPFAM" id="SSF63418">
    <property type="entry name" value="MurE/MurF N-terminal domain"/>
    <property type="match status" value="1"/>
</dbReference>
<keyword evidence="3 5" id="KW-0663">Pyridoxal phosphate</keyword>
<dbReference type="InterPro" id="IPR036615">
    <property type="entry name" value="Mur_ligase_C_dom_sf"/>
</dbReference>
<feature type="active site" description="Proton acceptor; specific for D-alanine" evidence="5">
    <location>
        <position position="469"/>
    </location>
</feature>
<proteinExistence type="inferred from homology"/>
<dbReference type="GO" id="GO:0030170">
    <property type="term" value="F:pyridoxal phosphate binding"/>
    <property type="evidence" value="ECO:0007669"/>
    <property type="project" value="UniProtKB-UniRule"/>
</dbReference>
<evidence type="ECO:0000313" key="9">
    <source>
        <dbReference type="EMBL" id="SUE33893.1"/>
    </source>
</evidence>
<feature type="active site" description="Proton acceptor; specific for L-alanine" evidence="5">
    <location>
        <position position="691"/>
    </location>
</feature>
<dbReference type="Gene3D" id="3.40.1390.10">
    <property type="entry name" value="MurE/MurF, N-terminal domain"/>
    <property type="match status" value="1"/>
</dbReference>
<dbReference type="EC" id="5.1.1.1" evidence="5"/>
<comment type="function">
    <text evidence="5">Catalyzes the interconversion of L-alanine and D-alanine. May also act on other amino acids.</text>
</comment>
<evidence type="ECO:0000256" key="2">
    <source>
        <dbReference type="ARBA" id="ARBA00001933"/>
    </source>
</evidence>
<name>A0A379MQU7_9BACT</name>
<dbReference type="PANTHER" id="PTHR30511:SF0">
    <property type="entry name" value="ALANINE RACEMASE, CATABOLIC-RELATED"/>
    <property type="match status" value="1"/>
</dbReference>
<dbReference type="GO" id="GO:0008784">
    <property type="term" value="F:alanine racemase activity"/>
    <property type="evidence" value="ECO:0007669"/>
    <property type="project" value="UniProtKB-UniRule"/>
</dbReference>
<dbReference type="SMART" id="SM01005">
    <property type="entry name" value="Ala_racemase_C"/>
    <property type="match status" value="1"/>
</dbReference>
<dbReference type="Pfam" id="PF01168">
    <property type="entry name" value="Ala_racemase_N"/>
    <property type="match status" value="1"/>
</dbReference>
<evidence type="ECO:0000256" key="5">
    <source>
        <dbReference type="HAMAP-Rule" id="MF_01201"/>
    </source>
</evidence>
<dbReference type="InterPro" id="IPR009006">
    <property type="entry name" value="Ala_racemase/Decarboxylase_C"/>
</dbReference>
<feature type="domain" description="Alanine racemase C-terminal" evidence="8">
    <location>
        <begin position="670"/>
        <end position="795"/>
    </location>
</feature>
<dbReference type="InterPro" id="IPR011079">
    <property type="entry name" value="Ala_racemase_C"/>
</dbReference>
<dbReference type="GO" id="GO:0005524">
    <property type="term" value="F:ATP binding"/>
    <property type="evidence" value="ECO:0007669"/>
    <property type="project" value="InterPro"/>
</dbReference>
<comment type="cofactor">
    <cofactor evidence="2 5 6">
        <name>pyridoxal 5'-phosphate</name>
        <dbReference type="ChEBI" id="CHEBI:597326"/>
    </cofactor>
</comment>
<keyword evidence="4 5" id="KW-0413">Isomerase</keyword>
<dbReference type="PRINTS" id="PR00992">
    <property type="entry name" value="ALARACEMASE"/>
</dbReference>
<dbReference type="InterPro" id="IPR001608">
    <property type="entry name" value="Ala_racemase_N"/>
</dbReference>
<dbReference type="Pfam" id="PF08245">
    <property type="entry name" value="Mur_ligase_M"/>
    <property type="match status" value="1"/>
</dbReference>
<comment type="similarity">
    <text evidence="5">Belongs to the alanine racemase family.</text>
</comment>
<dbReference type="GO" id="GO:0030632">
    <property type="term" value="P:D-alanine biosynthetic process"/>
    <property type="evidence" value="ECO:0007669"/>
    <property type="project" value="UniProtKB-UniRule"/>
</dbReference>
<feature type="modified residue" description="N6-(pyridoxal phosphate)lysine" evidence="5 6">
    <location>
        <position position="469"/>
    </location>
</feature>
<dbReference type="Gene3D" id="3.20.20.10">
    <property type="entry name" value="Alanine racemase"/>
    <property type="match status" value="1"/>
</dbReference>
<dbReference type="Gene3D" id="2.40.37.10">
    <property type="entry name" value="Lyase, Ornithine Decarboxylase, Chain A, domain 1"/>
    <property type="match status" value="1"/>
</dbReference>
<sequence length="797" mass="86854">MDYTLSHIAAVTGGALHGDDRRVAAVATDSRNSIAAPGETLFVALVGPNHDGHRYIEELYRRGVRSFLVGYVPDPPAAPMPDASFVTVPDTLDALQALAAYHRQQYNGTVAAITGSNGKTVVKEWIAQLWPEGAGRLFRSPRSYNSQLGVALSLLMIRGDEQLVVIEAGISRPGEMERLEAMIRPQIGILTNIGAAHGENFNSDEQKLDEKLKLFRNAESIIYRADIPLIAKHIGKRYGKCPERLHGWRTDLATGLAEHFGDYASRENAAHVVALYRLLGIAPKPLDGLQPVAMRLELREGILGSTVINDSYNSDLTSLGIALDYLDHNAGDRPKALILSDILQAGLKSDELYRQVAALVREHGIADFTGIGPGIASAAHHFVALLGSEHVHLHAATDDFLRHIDKERFAGRFILVKGSRAFGFERISRMLEKRTHTTTLEVNLGALAANLGHFRAMLRPGTRVMAMVKAHSYGTGSVEIAAMLQHEGVDYLAVAFADEGVALREAGIRLPIVVLNSDPGSFAVMADYDLEPEIYSFSSLKGYAAEIRSRGITEAPIHLKMDTGMHRLGFMPQELPELCVLLKDEHAVKVRSIFSHLAASEDPAEDDFTRGQIALFTRMSGRIVETLGDPSILRHICNSAGIARFPEAHFDMVRLGVGLYGIEDPALQAAATLRTQIVQIKTLDRGDTVGYNRRGVATGPMRTATIPIGYADGMDRGLGRGAGQVCIRGVLCPTFGNICMDTCMIDITAVPEAREGDEVVIFGERPTVREVAEVLGTISYEVLTSVSARIKRIYVRE</sequence>
<dbReference type="InterPro" id="IPR029066">
    <property type="entry name" value="PLP-binding_barrel"/>
</dbReference>
<organism evidence="9 10">
    <name type="scientific">Rikenella microfusus</name>
    <dbReference type="NCBI Taxonomy" id="28139"/>
    <lineage>
        <taxon>Bacteria</taxon>
        <taxon>Pseudomonadati</taxon>
        <taxon>Bacteroidota</taxon>
        <taxon>Bacteroidia</taxon>
        <taxon>Bacteroidales</taxon>
        <taxon>Rikenellaceae</taxon>
        <taxon>Rikenella</taxon>
    </lineage>
</organism>
<reference evidence="9 10" key="1">
    <citation type="submission" date="2018-06" db="EMBL/GenBank/DDBJ databases">
        <authorList>
            <consortium name="Pathogen Informatics"/>
            <person name="Doyle S."/>
        </authorList>
    </citation>
    <scope>NUCLEOTIDE SEQUENCE [LARGE SCALE GENOMIC DNA]</scope>
    <source>
        <strain evidence="9 10">NCTC11190</strain>
    </source>
</reference>
<evidence type="ECO:0000256" key="6">
    <source>
        <dbReference type="PIRSR" id="PIRSR600821-50"/>
    </source>
</evidence>
<evidence type="ECO:0000259" key="8">
    <source>
        <dbReference type="SMART" id="SM01005"/>
    </source>
</evidence>
<dbReference type="CDD" id="cd00430">
    <property type="entry name" value="PLPDE_III_AR"/>
    <property type="match status" value="1"/>
</dbReference>
<dbReference type="OrthoDB" id="9801978at2"/>
<evidence type="ECO:0000256" key="7">
    <source>
        <dbReference type="PIRSR" id="PIRSR600821-52"/>
    </source>
</evidence>
<dbReference type="EMBL" id="UGVL01000001">
    <property type="protein sequence ID" value="SUE33893.1"/>
    <property type="molecule type" value="Genomic_DNA"/>
</dbReference>
<dbReference type="Proteomes" id="UP000255233">
    <property type="component" value="Unassembled WGS sequence"/>
</dbReference>
<dbReference type="GO" id="GO:0016881">
    <property type="term" value="F:acid-amino acid ligase activity"/>
    <property type="evidence" value="ECO:0007669"/>
    <property type="project" value="InterPro"/>
</dbReference>
<dbReference type="Pfam" id="PF00842">
    <property type="entry name" value="Ala_racemase_C"/>
    <property type="match status" value="1"/>
</dbReference>
<evidence type="ECO:0000256" key="1">
    <source>
        <dbReference type="ARBA" id="ARBA00000316"/>
    </source>
</evidence>
<dbReference type="InterPro" id="IPR013221">
    <property type="entry name" value="Mur_ligase_cen"/>
</dbReference>
<protein>
    <recommendedName>
        <fullName evidence="5">Alanine racemase</fullName>
        <ecNumber evidence="5">5.1.1.1</ecNumber>
    </recommendedName>
</protein>
<evidence type="ECO:0000313" key="10">
    <source>
        <dbReference type="Proteomes" id="UP000255233"/>
    </source>
</evidence>
<dbReference type="AlphaFoldDB" id="A0A379MQU7"/>
<dbReference type="SUPFAM" id="SSF50621">
    <property type="entry name" value="Alanine racemase C-terminal domain-like"/>
    <property type="match status" value="1"/>
</dbReference>
<keyword evidence="10" id="KW-1185">Reference proteome</keyword>
<comment type="catalytic activity">
    <reaction evidence="1 5">
        <text>L-alanine = D-alanine</text>
        <dbReference type="Rhea" id="RHEA:20249"/>
        <dbReference type="ChEBI" id="CHEBI:57416"/>
        <dbReference type="ChEBI" id="CHEBI:57972"/>
        <dbReference type="EC" id="5.1.1.1"/>
    </reaction>
</comment>
<dbReference type="UniPathway" id="UPA00042">
    <property type="reaction ID" value="UER00497"/>
</dbReference>
<gene>
    <name evidence="9" type="primary">alr</name>
    <name evidence="9" type="ORF">NCTC11190_01107</name>
</gene>